<dbReference type="STRING" id="553466.SAMN04487950_1516"/>
<feature type="compositionally biased region" description="Polar residues" evidence="1">
    <location>
        <begin position="10"/>
        <end position="28"/>
    </location>
</feature>
<protein>
    <submittedName>
        <fullName evidence="2">Uncharacterized protein</fullName>
    </submittedName>
</protein>
<dbReference type="AlphaFoldDB" id="A0A1I4D253"/>
<evidence type="ECO:0000256" key="1">
    <source>
        <dbReference type="SAM" id="MobiDB-lite"/>
    </source>
</evidence>
<organism evidence="2 3">
    <name type="scientific">Halogranum rubrum</name>
    <dbReference type="NCBI Taxonomy" id="553466"/>
    <lineage>
        <taxon>Archaea</taxon>
        <taxon>Methanobacteriati</taxon>
        <taxon>Methanobacteriota</taxon>
        <taxon>Stenosarchaea group</taxon>
        <taxon>Halobacteria</taxon>
        <taxon>Halobacteriales</taxon>
        <taxon>Haloferacaceae</taxon>
    </lineage>
</organism>
<sequence>MDPHKPECHNPSQSLQQSRLQAERNTAAEQTEDAIMAVVDDAGDHEQFVIADTTRDDAWVTVDADESLLLDEWR</sequence>
<dbReference type="Proteomes" id="UP000199607">
    <property type="component" value="Unassembled WGS sequence"/>
</dbReference>
<dbReference type="InterPro" id="IPR055978">
    <property type="entry name" value="DUF7556"/>
</dbReference>
<dbReference type="EMBL" id="FOTC01000001">
    <property type="protein sequence ID" value="SFK86537.1"/>
    <property type="molecule type" value="Genomic_DNA"/>
</dbReference>
<name>A0A1I4D253_9EURY</name>
<reference evidence="3" key="1">
    <citation type="submission" date="2016-10" db="EMBL/GenBank/DDBJ databases">
        <authorList>
            <person name="Varghese N."/>
            <person name="Submissions S."/>
        </authorList>
    </citation>
    <scope>NUCLEOTIDE SEQUENCE [LARGE SCALE GENOMIC DNA]</scope>
    <source>
        <strain evidence="3">CGMCC 1.7738</strain>
    </source>
</reference>
<dbReference type="Pfam" id="PF24433">
    <property type="entry name" value="DUF7556"/>
    <property type="match status" value="1"/>
</dbReference>
<gene>
    <name evidence="2" type="ORF">SAMN04487950_1516</name>
</gene>
<evidence type="ECO:0000313" key="3">
    <source>
        <dbReference type="Proteomes" id="UP000199607"/>
    </source>
</evidence>
<evidence type="ECO:0000313" key="2">
    <source>
        <dbReference type="EMBL" id="SFK86537.1"/>
    </source>
</evidence>
<proteinExistence type="predicted"/>
<keyword evidence="3" id="KW-1185">Reference proteome</keyword>
<dbReference type="RefSeq" id="WP_143085692.1">
    <property type="nucleotide sequence ID" value="NZ_FOTC01000001.1"/>
</dbReference>
<feature type="region of interest" description="Disordered" evidence="1">
    <location>
        <begin position="1"/>
        <end position="28"/>
    </location>
</feature>
<accession>A0A1I4D253</accession>